<evidence type="ECO:0000313" key="4">
    <source>
        <dbReference type="Proteomes" id="UP001161389"/>
    </source>
</evidence>
<reference evidence="3" key="2">
    <citation type="submission" date="2023-01" db="EMBL/GenBank/DDBJ databases">
        <title>Draft genome sequence of Litoribrevibacter albus strain NBRC 110071.</title>
        <authorList>
            <person name="Sun Q."/>
            <person name="Mori K."/>
        </authorList>
    </citation>
    <scope>NUCLEOTIDE SEQUENCE</scope>
    <source>
        <strain evidence="3">NBRC 110071</strain>
    </source>
</reference>
<dbReference type="Proteomes" id="UP001161389">
    <property type="component" value="Unassembled WGS sequence"/>
</dbReference>
<accession>A0AA37SCU7</accession>
<sequence length="258" mass="27512">MRHPVGGKMYDQVCDKVGILGGMGPMATVDFIQKIISKTPAQSDQDHIPLLIHSVPQIPDRTACLMEGAASPLPALKMGLDTLVQGGAGCIAIPCNTAHYWHEALAKETHIQLLHIAKVCAERIAQDSAVRGVVRGVGVRRVGLLATDGTLKAGFYERELAHYGLECMLPESGTQSSVMDGIYLVKSGKVNEGAALLELAMQRMLDNGAERVILGCTEIPLALESIHSPLLPLAVDATGALADACVAWYLNRSERLVA</sequence>
<comment type="caution">
    <text evidence="3">The sequence shown here is derived from an EMBL/GenBank/DDBJ whole genome shotgun (WGS) entry which is preliminary data.</text>
</comment>
<dbReference type="PANTHER" id="PTHR21198:SF7">
    <property type="entry name" value="ASPARTATE-GLUTAMATE RACEMASE FAMILY"/>
    <property type="match status" value="1"/>
</dbReference>
<evidence type="ECO:0000313" key="3">
    <source>
        <dbReference type="EMBL" id="GLQ32836.1"/>
    </source>
</evidence>
<dbReference type="Pfam" id="PF01177">
    <property type="entry name" value="Asp_Glu_race"/>
    <property type="match status" value="1"/>
</dbReference>
<dbReference type="InterPro" id="IPR004380">
    <property type="entry name" value="Asp_race"/>
</dbReference>
<proteinExistence type="inferred from homology"/>
<dbReference type="EMBL" id="BSNM01000016">
    <property type="protein sequence ID" value="GLQ32836.1"/>
    <property type="molecule type" value="Genomic_DNA"/>
</dbReference>
<dbReference type="PANTHER" id="PTHR21198">
    <property type="entry name" value="GLUTAMATE RACEMASE"/>
    <property type="match status" value="1"/>
</dbReference>
<dbReference type="GO" id="GO:0047661">
    <property type="term" value="F:amino-acid racemase activity"/>
    <property type="evidence" value="ECO:0007669"/>
    <property type="project" value="InterPro"/>
</dbReference>
<reference evidence="3" key="1">
    <citation type="journal article" date="2014" name="Int. J. Syst. Evol. Microbiol.">
        <title>Complete genome sequence of Corynebacterium casei LMG S-19264T (=DSM 44701T), isolated from a smear-ripened cheese.</title>
        <authorList>
            <consortium name="US DOE Joint Genome Institute (JGI-PGF)"/>
            <person name="Walter F."/>
            <person name="Albersmeier A."/>
            <person name="Kalinowski J."/>
            <person name="Ruckert C."/>
        </authorList>
    </citation>
    <scope>NUCLEOTIDE SEQUENCE</scope>
    <source>
        <strain evidence="3">NBRC 110071</strain>
    </source>
</reference>
<gene>
    <name evidence="3" type="ORF">GCM10007876_33150</name>
</gene>
<name>A0AA37SCU7_9GAMM</name>
<dbReference type="InterPro" id="IPR001920">
    <property type="entry name" value="Asp/Glu_race"/>
</dbReference>
<organism evidence="3 4">
    <name type="scientific">Litoribrevibacter albus</name>
    <dbReference type="NCBI Taxonomy" id="1473156"/>
    <lineage>
        <taxon>Bacteria</taxon>
        <taxon>Pseudomonadati</taxon>
        <taxon>Pseudomonadota</taxon>
        <taxon>Gammaproteobacteria</taxon>
        <taxon>Oceanospirillales</taxon>
        <taxon>Oceanospirillaceae</taxon>
        <taxon>Litoribrevibacter</taxon>
    </lineage>
</organism>
<dbReference type="NCBIfam" id="TIGR00035">
    <property type="entry name" value="asp_race"/>
    <property type="match status" value="1"/>
</dbReference>
<keyword evidence="4" id="KW-1185">Reference proteome</keyword>
<evidence type="ECO:0000256" key="1">
    <source>
        <dbReference type="ARBA" id="ARBA00007847"/>
    </source>
</evidence>
<dbReference type="SUPFAM" id="SSF53681">
    <property type="entry name" value="Aspartate/glutamate racemase"/>
    <property type="match status" value="2"/>
</dbReference>
<comment type="similarity">
    <text evidence="1">Belongs to the aspartate/glutamate racemases family.</text>
</comment>
<evidence type="ECO:0000256" key="2">
    <source>
        <dbReference type="ARBA" id="ARBA00023235"/>
    </source>
</evidence>
<dbReference type="InterPro" id="IPR015942">
    <property type="entry name" value="Asp/Glu/hydantoin_racemase"/>
</dbReference>
<keyword evidence="2" id="KW-0413">Isomerase</keyword>
<protein>
    <submittedName>
        <fullName evidence="3">Aspartate racemase</fullName>
    </submittedName>
</protein>
<dbReference type="AlphaFoldDB" id="A0AA37SCU7"/>
<dbReference type="Gene3D" id="3.40.50.1860">
    <property type="match status" value="2"/>
</dbReference>